<dbReference type="Pfam" id="PF01535">
    <property type="entry name" value="PPR"/>
    <property type="match status" value="2"/>
</dbReference>
<evidence type="ECO:0000256" key="1">
    <source>
        <dbReference type="ARBA" id="ARBA00007626"/>
    </source>
</evidence>
<comment type="similarity">
    <text evidence="1">Belongs to the PPR family. P subfamily.</text>
</comment>
<dbReference type="SUPFAM" id="SSF48452">
    <property type="entry name" value="TPR-like"/>
    <property type="match status" value="1"/>
</dbReference>
<evidence type="ECO:0000313" key="5">
    <source>
        <dbReference type="Proteomes" id="UP001341840"/>
    </source>
</evidence>
<evidence type="ECO:0000256" key="2">
    <source>
        <dbReference type="ARBA" id="ARBA00022737"/>
    </source>
</evidence>
<dbReference type="InterPro" id="IPR011990">
    <property type="entry name" value="TPR-like_helical_dom_sf"/>
</dbReference>
<protein>
    <recommendedName>
        <fullName evidence="6">Pentatricopeptide repeat-containing protein</fullName>
    </recommendedName>
</protein>
<dbReference type="NCBIfam" id="TIGR00756">
    <property type="entry name" value="PPR"/>
    <property type="match status" value="3"/>
</dbReference>
<dbReference type="Pfam" id="PF12854">
    <property type="entry name" value="PPR_1"/>
    <property type="match status" value="1"/>
</dbReference>
<feature type="repeat" description="PPR" evidence="3">
    <location>
        <begin position="114"/>
        <end position="148"/>
    </location>
</feature>
<evidence type="ECO:0000256" key="3">
    <source>
        <dbReference type="PROSITE-ProRule" id="PRU00708"/>
    </source>
</evidence>
<evidence type="ECO:0000313" key="4">
    <source>
        <dbReference type="EMBL" id="MED6109477.1"/>
    </source>
</evidence>
<dbReference type="Gene3D" id="1.25.40.10">
    <property type="entry name" value="Tetratricopeptide repeat domain"/>
    <property type="match status" value="2"/>
</dbReference>
<evidence type="ECO:0008006" key="6">
    <source>
        <dbReference type="Google" id="ProtNLM"/>
    </source>
</evidence>
<dbReference type="PROSITE" id="PS51375">
    <property type="entry name" value="PPR"/>
    <property type="match status" value="3"/>
</dbReference>
<gene>
    <name evidence="4" type="ORF">PIB30_033955</name>
</gene>
<feature type="repeat" description="PPR" evidence="3">
    <location>
        <begin position="149"/>
        <end position="183"/>
    </location>
</feature>
<dbReference type="EMBL" id="JASCZI010000156">
    <property type="protein sequence ID" value="MED6109477.1"/>
    <property type="molecule type" value="Genomic_DNA"/>
</dbReference>
<dbReference type="Pfam" id="PF13041">
    <property type="entry name" value="PPR_2"/>
    <property type="match status" value="1"/>
</dbReference>
<proteinExistence type="inferred from homology"/>
<reference evidence="4 5" key="1">
    <citation type="journal article" date="2023" name="Plants (Basel)">
        <title>Bridging the Gap: Combining Genomics and Transcriptomics Approaches to Understand Stylosanthes scabra, an Orphan Legume from the Brazilian Caatinga.</title>
        <authorList>
            <person name="Ferreira-Neto J.R.C."/>
            <person name="da Silva M.D."/>
            <person name="Binneck E."/>
            <person name="de Melo N.F."/>
            <person name="da Silva R.H."/>
            <person name="de Melo A.L.T.M."/>
            <person name="Pandolfi V."/>
            <person name="Bustamante F.O."/>
            <person name="Brasileiro-Vidal A.C."/>
            <person name="Benko-Iseppon A.M."/>
        </authorList>
    </citation>
    <scope>NUCLEOTIDE SEQUENCE [LARGE SCALE GENOMIC DNA]</scope>
    <source>
        <tissue evidence="4">Leaves</tissue>
    </source>
</reference>
<dbReference type="PANTHER" id="PTHR47447">
    <property type="entry name" value="OS03G0856100 PROTEIN"/>
    <property type="match status" value="1"/>
</dbReference>
<accession>A0ABU6QCU7</accession>
<keyword evidence="5" id="KW-1185">Reference proteome</keyword>
<dbReference type="Proteomes" id="UP001341840">
    <property type="component" value="Unassembled WGS sequence"/>
</dbReference>
<organism evidence="4 5">
    <name type="scientific">Stylosanthes scabra</name>
    <dbReference type="NCBI Taxonomy" id="79078"/>
    <lineage>
        <taxon>Eukaryota</taxon>
        <taxon>Viridiplantae</taxon>
        <taxon>Streptophyta</taxon>
        <taxon>Embryophyta</taxon>
        <taxon>Tracheophyta</taxon>
        <taxon>Spermatophyta</taxon>
        <taxon>Magnoliopsida</taxon>
        <taxon>eudicotyledons</taxon>
        <taxon>Gunneridae</taxon>
        <taxon>Pentapetalae</taxon>
        <taxon>rosids</taxon>
        <taxon>fabids</taxon>
        <taxon>Fabales</taxon>
        <taxon>Fabaceae</taxon>
        <taxon>Papilionoideae</taxon>
        <taxon>50 kb inversion clade</taxon>
        <taxon>dalbergioids sensu lato</taxon>
        <taxon>Dalbergieae</taxon>
        <taxon>Pterocarpus clade</taxon>
        <taxon>Stylosanthes</taxon>
    </lineage>
</organism>
<sequence>MKDGQCKPNEVTYSSLLHAYANGKEIERMNALSEEIYAGVIKPHVVLLKTLVLVNSKIDLLVETERAFFELRSREIPPDMTTLKAMLSIYGRRKMEDKSREILKFMYESGFTLSLSMYNSLMYMYSRSKDFEKSEKILREIMEKSIKPDIVSYNIVIYAYCRNGRMVEAKRIFKEMKDPAPVPDAVTYNTFVATYASQSMFAEAVDVIQQMMNQGCKPNQTTYNAIVDWYCKLNLRDEAKNFTQNLGNFDPHISEEDKSRLLKRIAKKWS</sequence>
<comment type="caution">
    <text evidence="4">The sequence shown here is derived from an EMBL/GenBank/DDBJ whole genome shotgun (WGS) entry which is preliminary data.</text>
</comment>
<dbReference type="InterPro" id="IPR002885">
    <property type="entry name" value="PPR_rpt"/>
</dbReference>
<name>A0ABU6QCU7_9FABA</name>
<dbReference type="PANTHER" id="PTHR47447:SF17">
    <property type="entry name" value="OS12G0638900 PROTEIN"/>
    <property type="match status" value="1"/>
</dbReference>
<feature type="repeat" description="PPR" evidence="3">
    <location>
        <begin position="184"/>
        <end position="218"/>
    </location>
</feature>
<keyword evidence="2" id="KW-0677">Repeat</keyword>